<feature type="transmembrane region" description="Helical" evidence="6">
    <location>
        <begin position="136"/>
        <end position="165"/>
    </location>
</feature>
<comment type="subcellular location">
    <subcellularLocation>
        <location evidence="1">Cell membrane</location>
        <topology evidence="1">Multi-pass membrane protein</topology>
    </subcellularLocation>
</comment>
<evidence type="ECO:0000256" key="4">
    <source>
        <dbReference type="ARBA" id="ARBA00022989"/>
    </source>
</evidence>
<name>A0ABT8PDR2_9BURK</name>
<keyword evidence="8" id="KW-1185">Reference proteome</keyword>
<sequence length="226" mass="24058">MDYLSIILFVISTCVTPGPNNVMLMSSGVNFGTARTMRHVIGINVGFPLMLIAVGLGAGVVFHRYPSLHDVLQVVGAVYMLYLAYRIATAPTVDFNAKSGAPLGVMSAALFQWVNPKAWVMAVGAVLTYASTSGSYAFDVLVIALLFCVFGSPCSMVWVFFGTFLRRYLAKPRALRVFNVAMSAVLVVSLVPALHGLVAKGHRDAAGDAPARPVAGHVVAAHDRLS</sequence>
<evidence type="ECO:0000313" key="7">
    <source>
        <dbReference type="EMBL" id="MDN7933255.1"/>
    </source>
</evidence>
<dbReference type="Pfam" id="PF01810">
    <property type="entry name" value="LysE"/>
    <property type="match status" value="1"/>
</dbReference>
<keyword evidence="3 6" id="KW-0812">Transmembrane</keyword>
<evidence type="ECO:0000256" key="2">
    <source>
        <dbReference type="ARBA" id="ARBA00022475"/>
    </source>
</evidence>
<feature type="transmembrane region" description="Helical" evidence="6">
    <location>
        <begin position="45"/>
        <end position="65"/>
    </location>
</feature>
<evidence type="ECO:0000256" key="6">
    <source>
        <dbReference type="SAM" id="Phobius"/>
    </source>
</evidence>
<gene>
    <name evidence="7" type="ORF">QZM52_18380</name>
</gene>
<dbReference type="RefSeq" id="WP_084636082.1">
    <property type="nucleotide sequence ID" value="NZ_CABVPT010000005.1"/>
</dbReference>
<reference evidence="7" key="1">
    <citation type="submission" date="2023-07" db="EMBL/GenBank/DDBJ databases">
        <title>A collection of bacterial strains from the Burkholderia cepacia Research Laboratory and Repository.</title>
        <authorList>
            <person name="Lipuma J."/>
            <person name="Spilker T."/>
            <person name="Caverly L."/>
        </authorList>
    </citation>
    <scope>NUCLEOTIDE SEQUENCE</scope>
    <source>
        <strain evidence="7">AU42020</strain>
    </source>
</reference>
<proteinExistence type="predicted"/>
<feature type="transmembrane region" description="Helical" evidence="6">
    <location>
        <begin position="71"/>
        <end position="88"/>
    </location>
</feature>
<accession>A0ABT8PDR2</accession>
<dbReference type="Proteomes" id="UP001171606">
    <property type="component" value="Unassembled WGS sequence"/>
</dbReference>
<dbReference type="EMBL" id="JAUJSQ010000006">
    <property type="protein sequence ID" value="MDN7933255.1"/>
    <property type="molecule type" value="Genomic_DNA"/>
</dbReference>
<dbReference type="PANTHER" id="PTHR30086">
    <property type="entry name" value="ARGININE EXPORTER PROTEIN ARGO"/>
    <property type="match status" value="1"/>
</dbReference>
<feature type="transmembrane region" description="Helical" evidence="6">
    <location>
        <begin position="109"/>
        <end position="130"/>
    </location>
</feature>
<dbReference type="GeneID" id="67905849"/>
<evidence type="ECO:0000313" key="8">
    <source>
        <dbReference type="Proteomes" id="UP001171606"/>
    </source>
</evidence>
<dbReference type="PANTHER" id="PTHR30086:SF20">
    <property type="entry name" value="ARGININE EXPORTER PROTEIN ARGO-RELATED"/>
    <property type="match status" value="1"/>
</dbReference>
<protein>
    <submittedName>
        <fullName evidence="7">LysE family translocator</fullName>
    </submittedName>
</protein>
<keyword evidence="4 6" id="KW-1133">Transmembrane helix</keyword>
<keyword evidence="2" id="KW-1003">Cell membrane</keyword>
<evidence type="ECO:0000256" key="5">
    <source>
        <dbReference type="ARBA" id="ARBA00023136"/>
    </source>
</evidence>
<feature type="transmembrane region" description="Helical" evidence="6">
    <location>
        <begin position="6"/>
        <end position="24"/>
    </location>
</feature>
<dbReference type="InterPro" id="IPR001123">
    <property type="entry name" value="LeuE-type"/>
</dbReference>
<evidence type="ECO:0000256" key="3">
    <source>
        <dbReference type="ARBA" id="ARBA00022692"/>
    </source>
</evidence>
<keyword evidence="5 6" id="KW-0472">Membrane</keyword>
<feature type="transmembrane region" description="Helical" evidence="6">
    <location>
        <begin position="177"/>
        <end position="198"/>
    </location>
</feature>
<evidence type="ECO:0000256" key="1">
    <source>
        <dbReference type="ARBA" id="ARBA00004651"/>
    </source>
</evidence>
<comment type="caution">
    <text evidence="7">The sequence shown here is derived from an EMBL/GenBank/DDBJ whole genome shotgun (WGS) entry which is preliminary data.</text>
</comment>
<organism evidence="7 8">
    <name type="scientific">Burkholderia metallica</name>
    <dbReference type="NCBI Taxonomy" id="488729"/>
    <lineage>
        <taxon>Bacteria</taxon>
        <taxon>Pseudomonadati</taxon>
        <taxon>Pseudomonadota</taxon>
        <taxon>Betaproteobacteria</taxon>
        <taxon>Burkholderiales</taxon>
        <taxon>Burkholderiaceae</taxon>
        <taxon>Burkholderia</taxon>
        <taxon>Burkholderia cepacia complex</taxon>
    </lineage>
</organism>